<name>A0A6B9FK25_9HYPH</name>
<gene>
    <name evidence="2" type="ORF">MMSR116_05945</name>
</gene>
<reference evidence="2 3" key="2">
    <citation type="journal article" date="2013" name="Genome Announc.">
        <title>Draft Genome Sequence of Methylobacterium mesophilicum Strain SR1.6/6, Isolated from Citrus sinensis.</title>
        <authorList>
            <person name="Marinho Almeida D."/>
            <person name="Dini-Andreote F."/>
            <person name="Camargo Neves A.A."/>
            <person name="Juca Ramos R.T."/>
            <person name="Andreote F.D."/>
            <person name="Carneiro A.R."/>
            <person name="Oliveira de Souza Lima A."/>
            <person name="Caracciolo Gomes de Sa P.H."/>
            <person name="Ribeiro Barbosa M.S."/>
            <person name="Araujo W.L."/>
            <person name="Silva A."/>
        </authorList>
    </citation>
    <scope>NUCLEOTIDE SEQUENCE [LARGE SCALE GENOMIC DNA]</scope>
    <source>
        <strain evidence="2 3">SR1.6/6</strain>
    </source>
</reference>
<evidence type="ECO:0000313" key="3">
    <source>
        <dbReference type="Proteomes" id="UP000012488"/>
    </source>
</evidence>
<dbReference type="AlphaFoldDB" id="A0A6B9FK25"/>
<feature type="region of interest" description="Disordered" evidence="1">
    <location>
        <begin position="1"/>
        <end position="53"/>
    </location>
</feature>
<dbReference type="EMBL" id="CP043538">
    <property type="protein sequence ID" value="QGY01495.1"/>
    <property type="molecule type" value="Genomic_DNA"/>
</dbReference>
<evidence type="ECO:0000313" key="2">
    <source>
        <dbReference type="EMBL" id="QGY01495.1"/>
    </source>
</evidence>
<dbReference type="Proteomes" id="UP000012488">
    <property type="component" value="Chromosome"/>
</dbReference>
<accession>A0A6B9FK25</accession>
<dbReference type="KEGG" id="mmes:MMSR116_05945"/>
<proteinExistence type="predicted"/>
<protein>
    <submittedName>
        <fullName evidence="2">Uncharacterized protein</fullName>
    </submittedName>
</protein>
<dbReference type="RefSeq" id="WP_039892780.1">
    <property type="nucleotide sequence ID" value="NZ_CP043538.1"/>
</dbReference>
<sequence>MAKRRSPLSPRLVEADAEPRRHARPARGRDDRTRAARLGTEGDTLPGAQLTRSQQQALRTVTLLARAAADRMAVELREARADQHRSDVARAQAIVALAQLHERYAAALDRLRGADVRLAVLEAQNGLLRLHLGRGGDHG</sequence>
<reference evidence="2 3" key="1">
    <citation type="journal article" date="2012" name="Genet. Mol. Biol.">
        <title>Analysis of 16S rRNA and mxaF genes revealing insights into Methylobacterium niche-specific plant association.</title>
        <authorList>
            <person name="Dourado M.N."/>
            <person name="Andreote F.D."/>
            <person name="Dini-Andreote F."/>
            <person name="Conti R."/>
            <person name="Araujo J.M."/>
            <person name="Araujo W.L."/>
        </authorList>
    </citation>
    <scope>NUCLEOTIDE SEQUENCE [LARGE SCALE GENOMIC DNA]</scope>
    <source>
        <strain evidence="2 3">SR1.6/6</strain>
    </source>
</reference>
<evidence type="ECO:0000256" key="1">
    <source>
        <dbReference type="SAM" id="MobiDB-lite"/>
    </source>
</evidence>
<organism evidence="2 3">
    <name type="scientific">Methylobacterium mesophilicum SR1.6/6</name>
    <dbReference type="NCBI Taxonomy" id="908290"/>
    <lineage>
        <taxon>Bacteria</taxon>
        <taxon>Pseudomonadati</taxon>
        <taxon>Pseudomonadota</taxon>
        <taxon>Alphaproteobacteria</taxon>
        <taxon>Hyphomicrobiales</taxon>
        <taxon>Methylobacteriaceae</taxon>
        <taxon>Methylobacterium</taxon>
    </lineage>
</organism>